<gene>
    <name evidence="1" type="ORF">EVA_07814</name>
</gene>
<organism evidence="1">
    <name type="scientific">gut metagenome</name>
    <dbReference type="NCBI Taxonomy" id="749906"/>
    <lineage>
        <taxon>unclassified sequences</taxon>
        <taxon>metagenomes</taxon>
        <taxon>organismal metagenomes</taxon>
    </lineage>
</organism>
<evidence type="ECO:0000313" key="1">
    <source>
        <dbReference type="EMBL" id="EJX04080.1"/>
    </source>
</evidence>
<dbReference type="AlphaFoldDB" id="J9GUH5"/>
<comment type="caution">
    <text evidence="1">The sequence shown here is derived from an EMBL/GenBank/DDBJ whole genome shotgun (WGS) entry which is preliminary data.</text>
</comment>
<sequence>MPLAPALVGSQPSRTILSVGDFCGMASPPSFHLQLSAQACRP</sequence>
<reference evidence="1" key="1">
    <citation type="journal article" date="2012" name="PLoS ONE">
        <title>Gene sets for utilization of primary and secondary nutrition supplies in the distal gut of endangered iberian lynx.</title>
        <authorList>
            <person name="Alcaide M."/>
            <person name="Messina E."/>
            <person name="Richter M."/>
            <person name="Bargiela R."/>
            <person name="Peplies J."/>
            <person name="Huws S.A."/>
            <person name="Newbold C.J."/>
            <person name="Golyshin P.N."/>
            <person name="Simon M.A."/>
            <person name="Lopez G."/>
            <person name="Yakimov M.M."/>
            <person name="Ferrer M."/>
        </authorList>
    </citation>
    <scope>NUCLEOTIDE SEQUENCE</scope>
</reference>
<accession>J9GUH5</accession>
<protein>
    <submittedName>
        <fullName evidence="1">Uncharacterized protein</fullName>
    </submittedName>
</protein>
<dbReference type="EMBL" id="AMCI01001928">
    <property type="protein sequence ID" value="EJX04080.1"/>
    <property type="molecule type" value="Genomic_DNA"/>
</dbReference>
<proteinExistence type="predicted"/>
<name>J9GUH5_9ZZZZ</name>